<sequence>MSNLYEAVRDKQRLRSQQLGSRGLSQRLDALSLLKQMLIDHQDRWLDALHFDLGKPAVEAYSSELAVLLNEIDRTSRHLQKWLKPTVKRRLLLGSIDHVEVSAHPYGSVLVLSPWNYPLQLALMPVIGALAGGNGVVLKPSEYAQITSALLAELVPQYFSEDTLYVAEGGQSVAESLTALEWDFVFFTGSTETGRKVYQAAAAHLTPVLLELGGKNPCILDVGATNKATVREIAWGKFLNAGQSCIAPDTVYVPRKDYKTFLHLMKEQLLAFYGDAPLESNDYGRIIHQQHFDRLVAYLDQGECYVGGHYREDQLKIAPTIMVDLKEDSPITTEEIFGPLLAVVAYDRLDDLLKDLRKQAVPLCVYAFSKDNKWLSHIEESLESGAFSVNHLMLHAVNPHLPFGGKGQSGMGNYHGYASFKAFTYQRSRYSKRTAITLSQQFPPYSTFALKAIKHFRKRIF</sequence>
<dbReference type="FunFam" id="3.40.605.10:FF:000004">
    <property type="entry name" value="Aldehyde dehydrogenase"/>
    <property type="match status" value="1"/>
</dbReference>
<dbReference type="PANTHER" id="PTHR43570:SF16">
    <property type="entry name" value="ALDEHYDE DEHYDROGENASE TYPE III, ISOFORM Q"/>
    <property type="match status" value="1"/>
</dbReference>
<dbReference type="PANTHER" id="PTHR43570">
    <property type="entry name" value="ALDEHYDE DEHYDROGENASE"/>
    <property type="match status" value="1"/>
</dbReference>
<evidence type="ECO:0000259" key="7">
    <source>
        <dbReference type="Pfam" id="PF00171"/>
    </source>
</evidence>
<dbReference type="InterPro" id="IPR029510">
    <property type="entry name" value="Ald_DH_CS_GLU"/>
</dbReference>
<feature type="active site" evidence="4 5">
    <location>
        <position position="211"/>
    </location>
</feature>
<evidence type="ECO:0000313" key="8">
    <source>
        <dbReference type="EMBL" id="HJA90899.1"/>
    </source>
</evidence>
<reference evidence="8" key="1">
    <citation type="journal article" date="2021" name="PeerJ">
        <title>Extensive microbial diversity within the chicken gut microbiome revealed by metagenomics and culture.</title>
        <authorList>
            <person name="Gilroy R."/>
            <person name="Ravi A."/>
            <person name="Getino M."/>
            <person name="Pursley I."/>
            <person name="Horton D.L."/>
            <person name="Alikhan N.F."/>
            <person name="Baker D."/>
            <person name="Gharbi K."/>
            <person name="Hall N."/>
            <person name="Watson M."/>
            <person name="Adriaenssens E.M."/>
            <person name="Foster-Nyarko E."/>
            <person name="Jarju S."/>
            <person name="Secka A."/>
            <person name="Antonio M."/>
            <person name="Oren A."/>
            <person name="Chaudhuri R.R."/>
            <person name="La Ragione R."/>
            <person name="Hildebrand F."/>
            <person name="Pallen M.J."/>
        </authorList>
    </citation>
    <scope>NUCLEOTIDE SEQUENCE</scope>
    <source>
        <strain evidence="8">CHK171-505</strain>
    </source>
</reference>
<dbReference type="InterPro" id="IPR015590">
    <property type="entry name" value="Aldehyde_DH_dom"/>
</dbReference>
<organism evidence="8 9">
    <name type="scientific">Candidatus Jeotgalibaca merdavium</name>
    <dbReference type="NCBI Taxonomy" id="2838627"/>
    <lineage>
        <taxon>Bacteria</taxon>
        <taxon>Bacillati</taxon>
        <taxon>Bacillota</taxon>
        <taxon>Bacilli</taxon>
        <taxon>Lactobacillales</taxon>
        <taxon>Carnobacteriaceae</taxon>
        <taxon>Jeotgalibaca</taxon>
    </lineage>
</organism>
<dbReference type="PIRSF" id="PIRSF036492">
    <property type="entry name" value="ALDH"/>
    <property type="match status" value="1"/>
</dbReference>
<dbReference type="Gene3D" id="3.40.309.10">
    <property type="entry name" value="Aldehyde Dehydrogenase, Chain A, domain 2"/>
    <property type="match status" value="1"/>
</dbReference>
<evidence type="ECO:0000256" key="5">
    <source>
        <dbReference type="PROSITE-ProRule" id="PRU10007"/>
    </source>
</evidence>
<dbReference type="Proteomes" id="UP000886856">
    <property type="component" value="Unassembled WGS sequence"/>
</dbReference>
<dbReference type="PROSITE" id="PS00687">
    <property type="entry name" value="ALDEHYDE_DEHYDR_GLU"/>
    <property type="match status" value="1"/>
</dbReference>
<evidence type="ECO:0000256" key="4">
    <source>
        <dbReference type="PIRSR" id="PIRSR036492-1"/>
    </source>
</evidence>
<comment type="similarity">
    <text evidence="1 3 6">Belongs to the aldehyde dehydrogenase family.</text>
</comment>
<evidence type="ECO:0000256" key="6">
    <source>
        <dbReference type="RuleBase" id="RU003345"/>
    </source>
</evidence>
<proteinExistence type="inferred from homology"/>
<dbReference type="GO" id="GO:0006081">
    <property type="term" value="P:aldehyde metabolic process"/>
    <property type="evidence" value="ECO:0007669"/>
    <property type="project" value="InterPro"/>
</dbReference>
<dbReference type="GO" id="GO:0005737">
    <property type="term" value="C:cytoplasm"/>
    <property type="evidence" value="ECO:0007669"/>
    <property type="project" value="TreeGrafter"/>
</dbReference>
<dbReference type="InterPro" id="IPR016161">
    <property type="entry name" value="Ald_DH/histidinol_DH"/>
</dbReference>
<evidence type="ECO:0000313" key="9">
    <source>
        <dbReference type="Proteomes" id="UP000886856"/>
    </source>
</evidence>
<reference evidence="8" key="2">
    <citation type="submission" date="2021-04" db="EMBL/GenBank/DDBJ databases">
        <authorList>
            <person name="Gilroy R."/>
        </authorList>
    </citation>
    <scope>NUCLEOTIDE SEQUENCE</scope>
    <source>
        <strain evidence="8">CHK171-505</strain>
    </source>
</reference>
<dbReference type="Pfam" id="PF00171">
    <property type="entry name" value="Aldedh"/>
    <property type="match status" value="1"/>
</dbReference>
<dbReference type="InterPro" id="IPR016160">
    <property type="entry name" value="Ald_DH_CS_CYS"/>
</dbReference>
<dbReference type="PROSITE" id="PS00070">
    <property type="entry name" value="ALDEHYDE_DEHYDR_CYS"/>
    <property type="match status" value="1"/>
</dbReference>
<evidence type="ECO:0000256" key="2">
    <source>
        <dbReference type="ARBA" id="ARBA00023002"/>
    </source>
</evidence>
<dbReference type="InterPro" id="IPR016163">
    <property type="entry name" value="Ald_DH_C"/>
</dbReference>
<name>A0A9D2KY43_9LACT</name>
<keyword evidence="2 3" id="KW-0560">Oxidoreductase</keyword>
<feature type="active site" evidence="4">
    <location>
        <position position="245"/>
    </location>
</feature>
<evidence type="ECO:0000256" key="1">
    <source>
        <dbReference type="ARBA" id="ARBA00009986"/>
    </source>
</evidence>
<feature type="domain" description="Aldehyde dehydrogenase" evidence="7">
    <location>
        <begin position="18"/>
        <end position="427"/>
    </location>
</feature>
<dbReference type="InterPro" id="IPR012394">
    <property type="entry name" value="Aldehyde_DH_NAD(P)"/>
</dbReference>
<dbReference type="GO" id="GO:0004029">
    <property type="term" value="F:aldehyde dehydrogenase (NAD+) activity"/>
    <property type="evidence" value="ECO:0007669"/>
    <property type="project" value="TreeGrafter"/>
</dbReference>
<comment type="caution">
    <text evidence="8">The sequence shown here is derived from an EMBL/GenBank/DDBJ whole genome shotgun (WGS) entry which is preliminary data.</text>
</comment>
<dbReference type="InterPro" id="IPR016162">
    <property type="entry name" value="Ald_DH_N"/>
</dbReference>
<dbReference type="Gene3D" id="3.40.605.10">
    <property type="entry name" value="Aldehyde Dehydrogenase, Chain A, domain 1"/>
    <property type="match status" value="1"/>
</dbReference>
<dbReference type="CDD" id="cd07087">
    <property type="entry name" value="ALDH_F3-13-14_CALDH-like"/>
    <property type="match status" value="1"/>
</dbReference>
<accession>A0A9D2KY43</accession>
<protein>
    <recommendedName>
        <fullName evidence="3">Aldehyde dehydrogenase</fullName>
    </recommendedName>
</protein>
<dbReference type="SUPFAM" id="SSF53720">
    <property type="entry name" value="ALDH-like"/>
    <property type="match status" value="1"/>
</dbReference>
<gene>
    <name evidence="8" type="ORF">H9948_08935</name>
</gene>
<dbReference type="AlphaFoldDB" id="A0A9D2KY43"/>
<evidence type="ECO:0000256" key="3">
    <source>
        <dbReference type="PIRNR" id="PIRNR036492"/>
    </source>
</evidence>
<dbReference type="EMBL" id="DWYW01000203">
    <property type="protein sequence ID" value="HJA90899.1"/>
    <property type="molecule type" value="Genomic_DNA"/>
</dbReference>